<protein>
    <submittedName>
        <fullName evidence="2">Uncharacterized protein</fullName>
    </submittedName>
</protein>
<evidence type="ECO:0000256" key="1">
    <source>
        <dbReference type="SAM" id="MobiDB-lite"/>
    </source>
</evidence>
<comment type="caution">
    <text evidence="2">The sequence shown here is derived from an EMBL/GenBank/DDBJ whole genome shotgun (WGS) entry which is preliminary data.</text>
</comment>
<reference evidence="2 3" key="1">
    <citation type="journal article" date="2018" name="BMC Genomics">
        <title>Comparative genome analyses reveal sequence features reflecting distinct modes of host-adaptation between dicot and monocot powdery mildew.</title>
        <authorList>
            <person name="Wu Y."/>
            <person name="Ma X."/>
            <person name="Pan Z."/>
            <person name="Kale S.D."/>
            <person name="Song Y."/>
            <person name="King H."/>
            <person name="Zhang Q."/>
            <person name="Presley C."/>
            <person name="Deng X."/>
            <person name="Wei C.I."/>
            <person name="Xiao S."/>
        </authorList>
    </citation>
    <scope>NUCLEOTIDE SEQUENCE [LARGE SCALE GENOMIC DNA]</scope>
    <source>
        <strain evidence="2">UMSG3</strain>
    </source>
</reference>
<accession>A0A420HSC7</accession>
<organism evidence="2 3">
    <name type="scientific">Golovinomyces cichoracearum</name>
    <dbReference type="NCBI Taxonomy" id="62708"/>
    <lineage>
        <taxon>Eukaryota</taxon>
        <taxon>Fungi</taxon>
        <taxon>Dikarya</taxon>
        <taxon>Ascomycota</taxon>
        <taxon>Pezizomycotina</taxon>
        <taxon>Leotiomycetes</taxon>
        <taxon>Erysiphales</taxon>
        <taxon>Erysiphaceae</taxon>
        <taxon>Golovinomyces</taxon>
    </lineage>
</organism>
<dbReference type="EMBL" id="MCBQ01016689">
    <property type="protein sequence ID" value="RKF60289.1"/>
    <property type="molecule type" value="Genomic_DNA"/>
</dbReference>
<feature type="region of interest" description="Disordered" evidence="1">
    <location>
        <begin position="463"/>
        <end position="482"/>
    </location>
</feature>
<name>A0A420HSC7_9PEZI</name>
<keyword evidence="3" id="KW-1185">Reference proteome</keyword>
<sequence length="507" mass="57944">MSKFVPTQVVQNKSTANSQGQFDHRLTSYFSRSQLALAVTIQKFKPKDLRTFEYCEQLRKHIKIGKSTPKGRLRYIDTVEFWKDQYTKIHIQKKELEDKVHSLEQQISIPRYAVQNFNSELIELEHDAQKLISIDSSRIDFSSRSSRWTTNKPAEANLTVRSNEEDEITDEDLRDLCSYVLRIRRQRFLLEKALDDTNTLDRVENLAKVTRKVLNVIENVLCKSCQPHSLLKSCKPQILKIFSNISIQIVIAFLTCFSALNELCGTILGRAHKYEITYYMVMFFRTSLDILHTSSRMQANHEKSHNHDPCDKGSDMEKTEYIVNKSVAHCLSSILRNIDWETNNSGHGSFLEGILFLILEHTGHLISEAVFLEHVAASDNPGNATKSTTIKDDKFTRFESRYIVQVLHAAFGDQNKKQVLAQVLSANNPSMFAPSAMLSNDFLSRASFLLQSTLVKSAVGSDDLDSLRLPTPPTEESDINLDEGRNNYGSEWLLEQVWAIIGWDLVT</sequence>
<dbReference type="Proteomes" id="UP000283383">
    <property type="component" value="Unassembled WGS sequence"/>
</dbReference>
<evidence type="ECO:0000313" key="3">
    <source>
        <dbReference type="Proteomes" id="UP000283383"/>
    </source>
</evidence>
<dbReference type="AlphaFoldDB" id="A0A420HSC7"/>
<proteinExistence type="predicted"/>
<gene>
    <name evidence="2" type="ORF">GcM3_166006</name>
</gene>
<evidence type="ECO:0000313" key="2">
    <source>
        <dbReference type="EMBL" id="RKF60289.1"/>
    </source>
</evidence>